<dbReference type="InterPro" id="IPR006342">
    <property type="entry name" value="FkbM_mtfrase"/>
</dbReference>
<reference evidence="3 4" key="1">
    <citation type="submission" date="2022-04" db="EMBL/GenBank/DDBJ databases">
        <title>Chromosome-level reference genomes for two strains of Caenorhabditis briggsae: an improved platform for comparative genomics.</title>
        <authorList>
            <person name="Stevens L."/>
            <person name="Andersen E."/>
        </authorList>
    </citation>
    <scope>NUCLEOTIDE SEQUENCE [LARGE SCALE GENOMIC DNA]</scope>
    <source>
        <strain evidence="3">VX34</strain>
        <tissue evidence="3">Whole-organism</tissue>
    </source>
</reference>
<accession>A0AAE9EF34</accession>
<sequence>MIRVITNESPYMSSRWLYNFKLFIILFLCFTVFLLLFYPEYKGQGFQFKNNQNVNLPMTKNKKFLEASEEWKRCFADRLKKCREEPKEMWYWVRRAVNQCRNQTSFSKIELTGVKNKDEMKYHVYSPSQEPSVVVTLGIGLDVKAELKLKETLPYGSRFFAADPIFKGNGELYEPVGSYFPFAVGKETDVSTALVLKNGRYINQIMPHIDIITFFKKFVKESTIDQFLMDNEGPEYDILPMMARGAEFDQNGIVVCQVNTEVHQADEDRKKKFLEIMNQIIEDGRYAFMVAYATVHHRFFFINMEHPICVEKYFSRFFE</sequence>
<keyword evidence="1" id="KW-0472">Membrane</keyword>
<evidence type="ECO:0000313" key="3">
    <source>
        <dbReference type="EMBL" id="UMM22190.1"/>
    </source>
</evidence>
<keyword evidence="1" id="KW-0812">Transmembrane</keyword>
<dbReference type="PANTHER" id="PTHR22989:SF4">
    <property type="entry name" value="METHYLTRANSFERASE FKBM DOMAIN-CONTAINING PROTEIN"/>
    <property type="match status" value="1"/>
</dbReference>
<keyword evidence="1" id="KW-1133">Transmembrane helix</keyword>
<name>A0AAE9EF34_CAEBR</name>
<gene>
    <name evidence="3" type="ORF">L5515_003531</name>
</gene>
<dbReference type="PANTHER" id="PTHR22989">
    <property type="entry name" value="UNCHARACTERIZED DUF13 C.ELEGANS"/>
    <property type="match status" value="1"/>
</dbReference>
<proteinExistence type="predicted"/>
<feature type="transmembrane region" description="Helical" evidence="1">
    <location>
        <begin position="20"/>
        <end position="38"/>
    </location>
</feature>
<dbReference type="Proteomes" id="UP000829354">
    <property type="component" value="Chromosome III"/>
</dbReference>
<protein>
    <recommendedName>
        <fullName evidence="2">Methyltransferase FkbM domain-containing protein</fullName>
    </recommendedName>
</protein>
<evidence type="ECO:0000259" key="2">
    <source>
        <dbReference type="Pfam" id="PF05050"/>
    </source>
</evidence>
<evidence type="ECO:0000256" key="1">
    <source>
        <dbReference type="SAM" id="Phobius"/>
    </source>
</evidence>
<evidence type="ECO:0000313" key="4">
    <source>
        <dbReference type="Proteomes" id="UP000829354"/>
    </source>
</evidence>
<keyword evidence="4" id="KW-1185">Reference proteome</keyword>
<organism evidence="3 4">
    <name type="scientific">Caenorhabditis briggsae</name>
    <dbReference type="NCBI Taxonomy" id="6238"/>
    <lineage>
        <taxon>Eukaryota</taxon>
        <taxon>Metazoa</taxon>
        <taxon>Ecdysozoa</taxon>
        <taxon>Nematoda</taxon>
        <taxon>Chromadorea</taxon>
        <taxon>Rhabditida</taxon>
        <taxon>Rhabditina</taxon>
        <taxon>Rhabditomorpha</taxon>
        <taxon>Rhabditoidea</taxon>
        <taxon>Rhabditidae</taxon>
        <taxon>Peloderinae</taxon>
        <taxon>Caenorhabditis</taxon>
    </lineage>
</organism>
<feature type="domain" description="Methyltransferase FkbM" evidence="2">
    <location>
        <begin position="116"/>
        <end position="283"/>
    </location>
</feature>
<dbReference type="EMBL" id="CP092622">
    <property type="protein sequence ID" value="UMM22190.1"/>
    <property type="molecule type" value="Genomic_DNA"/>
</dbReference>
<dbReference type="AlphaFoldDB" id="A0AAE9EF34"/>
<dbReference type="Pfam" id="PF05050">
    <property type="entry name" value="Methyltransf_21"/>
    <property type="match status" value="1"/>
</dbReference>